<keyword evidence="6" id="KW-1185">Reference proteome</keyword>
<dbReference type="Gene3D" id="3.50.50.60">
    <property type="entry name" value="FAD/NAD(P)-binding domain"/>
    <property type="match status" value="1"/>
</dbReference>
<dbReference type="OrthoDB" id="140595at2"/>
<dbReference type="NCBIfam" id="NF003725">
    <property type="entry name" value="PRK05329.2-4"/>
    <property type="match status" value="1"/>
</dbReference>
<keyword evidence="1" id="KW-0285">Flavoprotein</keyword>
<dbReference type="InterPro" id="IPR009158">
    <property type="entry name" value="G3P_DH_GlpB_su"/>
</dbReference>
<dbReference type="SUPFAM" id="SSF51905">
    <property type="entry name" value="FAD/NAD(P)-binding domain"/>
    <property type="match status" value="1"/>
</dbReference>
<dbReference type="GO" id="GO:0004368">
    <property type="term" value="F:glycerol-3-phosphate dehydrogenase (quinone) activity"/>
    <property type="evidence" value="ECO:0007669"/>
    <property type="project" value="UniProtKB-EC"/>
</dbReference>
<feature type="domain" description="FAD-dependent oxidoreductase 2 FAD-binding" evidence="4">
    <location>
        <begin position="17"/>
        <end position="415"/>
    </location>
</feature>
<dbReference type="EMBL" id="CP001087">
    <property type="protein sequence ID" value="ACN17288.1"/>
    <property type="molecule type" value="Genomic_DNA"/>
</dbReference>
<dbReference type="PIRSF" id="PIRSF000141">
    <property type="entry name" value="Anaerobic_G3P_dh"/>
    <property type="match status" value="1"/>
</dbReference>
<evidence type="ECO:0000259" key="4">
    <source>
        <dbReference type="Pfam" id="PF00890"/>
    </source>
</evidence>
<dbReference type="Pfam" id="PF00890">
    <property type="entry name" value="FAD_binding_2"/>
    <property type="match status" value="1"/>
</dbReference>
<dbReference type="RefSeq" id="WP_015906020.1">
    <property type="nucleotide sequence ID" value="NC_012108.1"/>
</dbReference>
<dbReference type="EC" id="1.1.5.3" evidence="5"/>
<evidence type="ECO:0000256" key="2">
    <source>
        <dbReference type="ARBA" id="ARBA00022643"/>
    </source>
</evidence>
<dbReference type="InterPro" id="IPR003953">
    <property type="entry name" value="FAD-dep_OxRdtase_2_FAD-bd"/>
</dbReference>
<dbReference type="GO" id="GO:0009331">
    <property type="term" value="C:glycerol-3-phosphate dehydrogenase (FAD) complex"/>
    <property type="evidence" value="ECO:0007669"/>
    <property type="project" value="InterPro"/>
</dbReference>
<dbReference type="STRING" id="177437.HRM2_42320"/>
<keyword evidence="3 5" id="KW-0560">Oxidoreductase</keyword>
<name>C0QD56_DESAH</name>
<evidence type="ECO:0000313" key="6">
    <source>
        <dbReference type="Proteomes" id="UP000000442"/>
    </source>
</evidence>
<dbReference type="Proteomes" id="UP000000442">
    <property type="component" value="Chromosome"/>
</dbReference>
<dbReference type="KEGG" id="dat:HRM2_42320"/>
<sequence>MIINTPAPMETSTIKADLAVIGAGMTGMAAALFAVNRKISTALVGQHSAMNFASGIMDLMGVHPAGQQWDDPWKAIDQVRYDLPDHPFAKVENTLIKESLEEVSNFLEGKLPYRRSMGTNVTLVTSVGTPKKTYMVPKTMWNGVKALEKKAPTLILDFTGMKLFSARQIASSLEKIWPGLRSKTIDFPKSELLEELHPEHVARVLDLSANRVALARRIKPLVKDVEYIGFPALLGMYKSVETVAELETLLGRPIFEIPTPPVSVPGIRLQEAMINGLGINKIFYSLSTMATKVTRTDGKEFITTIKGNNGNQTIVSKAVLLATGRFLGKGLVAGRRGICEPLMNLFVTQPESRDGWHRTSLFDPKGHPVNRAGIQTDSAFRPLTSSGEPVLDGLYVAGSILAGSDWMRMKCGSGVAIATALAAVKAIETAGTEK</sequence>
<proteinExistence type="predicted"/>
<evidence type="ECO:0000313" key="5">
    <source>
        <dbReference type="EMBL" id="ACN17288.1"/>
    </source>
</evidence>
<keyword evidence="2" id="KW-0288">FMN</keyword>
<evidence type="ECO:0000256" key="1">
    <source>
        <dbReference type="ARBA" id="ARBA00022630"/>
    </source>
</evidence>
<accession>C0QD56</accession>
<reference evidence="5" key="1">
    <citation type="submission" date="2008-05" db="EMBL/GenBank/DDBJ databases">
        <authorList>
            <person name="Strittmatter A."/>
            <person name="Liesegang H."/>
            <person name="Rabus R."/>
            <person name="Decker I."/>
            <person name="Amann J."/>
            <person name="Andres S."/>
            <person name="Henne A."/>
            <person name="Martinez-Arias R."/>
            <person name="Bartels D."/>
            <person name="Goesmann A."/>
            <person name="Krause L."/>
            <person name="Puehler A."/>
            <person name="Klenk H.-K."/>
            <person name="Richter M."/>
            <person name="Schueler M."/>
            <person name="Gloeckner F.O."/>
            <person name="Meyerdierks A."/>
            <person name="Widdel F."/>
            <person name="Gottschalk G."/>
            <person name="Amann R."/>
        </authorList>
    </citation>
    <scope>NUCLEOTIDE SEQUENCE</scope>
    <source>
        <strain evidence="5">HRM2</strain>
    </source>
</reference>
<dbReference type="InterPro" id="IPR036188">
    <property type="entry name" value="FAD/NAD-bd_sf"/>
</dbReference>
<dbReference type="HOGENOM" id="CLU_047793_1_0_7"/>
<dbReference type="eggNOG" id="COG3075">
    <property type="taxonomic scope" value="Bacteria"/>
</dbReference>
<reference evidence="5" key="2">
    <citation type="journal article" date="2009" name="Environ. Microbiol.">
        <title>Genome sequence of Desulfobacterium autotrophicum HRM2, a marine sulfate reducer oxidizing organic carbon completely to carbon dioxide.</title>
        <authorList>
            <person name="Strittmatter A.W."/>
            <person name="Liesegang H."/>
            <person name="Rabus R."/>
            <person name="Decker I."/>
            <person name="Amann J."/>
            <person name="Andres S."/>
            <person name="Henne A."/>
            <person name="Fricke W.F."/>
            <person name="Martinez-Arias R."/>
            <person name="Bartels D."/>
            <person name="Goesmann A."/>
            <person name="Krause L."/>
            <person name="Puehler A."/>
            <person name="Klenk H.P."/>
            <person name="Richter M."/>
            <person name="Schuler M."/>
            <person name="Gloeckner F.O."/>
            <person name="Meyerdierks A."/>
            <person name="Gottschalk G."/>
            <person name="Amann R."/>
        </authorList>
    </citation>
    <scope>NUCLEOTIDE SEQUENCE [LARGE SCALE GENOMIC DNA]</scope>
    <source>
        <strain evidence="5">HRM2</strain>
    </source>
</reference>
<gene>
    <name evidence="5" type="primary">glpB3</name>
    <name evidence="5" type="ordered locus">HRM2_42320</name>
</gene>
<organism evidence="5 6">
    <name type="scientific">Desulforapulum autotrophicum (strain ATCC 43914 / DSM 3382 / VKM B-1955 / HRM2)</name>
    <name type="common">Desulfobacterium autotrophicum</name>
    <dbReference type="NCBI Taxonomy" id="177437"/>
    <lineage>
        <taxon>Bacteria</taxon>
        <taxon>Pseudomonadati</taxon>
        <taxon>Thermodesulfobacteriota</taxon>
        <taxon>Desulfobacteria</taxon>
        <taxon>Desulfobacterales</taxon>
        <taxon>Desulfobacteraceae</taxon>
        <taxon>Desulforapulum</taxon>
    </lineage>
</organism>
<protein>
    <submittedName>
        <fullName evidence="5">GlpB3</fullName>
        <ecNumber evidence="5">1.1.5.3</ecNumber>
    </submittedName>
</protein>
<dbReference type="NCBIfam" id="TIGR03378">
    <property type="entry name" value="glycerol3P_GlpB"/>
    <property type="match status" value="1"/>
</dbReference>
<dbReference type="AlphaFoldDB" id="C0QD56"/>
<evidence type="ECO:0000256" key="3">
    <source>
        <dbReference type="ARBA" id="ARBA00023002"/>
    </source>
</evidence>